<protein>
    <submittedName>
        <fullName evidence="1">Uncharacterized protein</fullName>
    </submittedName>
</protein>
<accession>A0A9L0SRI9</accession>
<proteinExistence type="predicted"/>
<reference evidence="1" key="2">
    <citation type="submission" date="2025-08" db="UniProtKB">
        <authorList>
            <consortium name="Ensembl"/>
        </authorList>
    </citation>
    <scope>IDENTIFICATION</scope>
    <source>
        <strain evidence="1">Thoroughbred</strain>
    </source>
</reference>
<evidence type="ECO:0000313" key="1">
    <source>
        <dbReference type="Ensembl" id="ENSECAP00000076608.1"/>
    </source>
</evidence>
<name>A0A9L0SRI9_HORSE</name>
<dbReference type="GeneTree" id="ENSGT01150000286916"/>
<sequence>MVQLLWIKYGNSSKKLKIELPYEPAVPFLGVYPKELKVGSPRDICAPMVTAALFTTAERWRQPIRPSTEEWINTMWYIHSMERDPVLQRK</sequence>
<reference evidence="1" key="3">
    <citation type="submission" date="2025-09" db="UniProtKB">
        <authorList>
            <consortium name="Ensembl"/>
        </authorList>
    </citation>
    <scope>IDENTIFICATION</scope>
    <source>
        <strain evidence="1">Thoroughbred</strain>
    </source>
</reference>
<dbReference type="AlphaFoldDB" id="A0A9L0SRI9"/>
<keyword evidence="2" id="KW-1185">Reference proteome</keyword>
<dbReference type="Ensembl" id="ENSECAT00000114388.1">
    <property type="protein sequence ID" value="ENSECAP00000076608.1"/>
    <property type="gene ID" value="ENSECAG00000051151.1"/>
</dbReference>
<reference evidence="1 2" key="1">
    <citation type="journal article" date="2009" name="Science">
        <title>Genome sequence, comparative analysis, and population genetics of the domestic horse.</title>
        <authorList>
            <consortium name="Broad Institute Genome Sequencing Platform"/>
            <consortium name="Broad Institute Whole Genome Assembly Team"/>
            <person name="Wade C.M."/>
            <person name="Giulotto E."/>
            <person name="Sigurdsson S."/>
            <person name="Zoli M."/>
            <person name="Gnerre S."/>
            <person name="Imsland F."/>
            <person name="Lear T.L."/>
            <person name="Adelson D.L."/>
            <person name="Bailey E."/>
            <person name="Bellone R.R."/>
            <person name="Bloecker H."/>
            <person name="Distl O."/>
            <person name="Edgar R.C."/>
            <person name="Garber M."/>
            <person name="Leeb T."/>
            <person name="Mauceli E."/>
            <person name="MacLeod J.N."/>
            <person name="Penedo M.C.T."/>
            <person name="Raison J.M."/>
            <person name="Sharpe T."/>
            <person name="Vogel J."/>
            <person name="Andersson L."/>
            <person name="Antczak D.F."/>
            <person name="Biagi T."/>
            <person name="Binns M.M."/>
            <person name="Chowdhary B.P."/>
            <person name="Coleman S.J."/>
            <person name="Della Valle G."/>
            <person name="Fryc S."/>
            <person name="Guerin G."/>
            <person name="Hasegawa T."/>
            <person name="Hill E.W."/>
            <person name="Jurka J."/>
            <person name="Kiialainen A."/>
            <person name="Lindgren G."/>
            <person name="Liu J."/>
            <person name="Magnani E."/>
            <person name="Mickelson J.R."/>
            <person name="Murray J."/>
            <person name="Nergadze S.G."/>
            <person name="Onofrio R."/>
            <person name="Pedroni S."/>
            <person name="Piras M.F."/>
            <person name="Raudsepp T."/>
            <person name="Rocchi M."/>
            <person name="Roeed K.H."/>
            <person name="Ryder O.A."/>
            <person name="Searle S."/>
            <person name="Skow L."/>
            <person name="Swinburne J.E."/>
            <person name="Syvaenen A.C."/>
            <person name="Tozaki T."/>
            <person name="Valberg S.J."/>
            <person name="Vaudin M."/>
            <person name="White J.R."/>
            <person name="Zody M.C."/>
            <person name="Lander E.S."/>
            <person name="Lindblad-Toh K."/>
        </authorList>
    </citation>
    <scope>NUCLEOTIDE SEQUENCE [LARGE SCALE GENOMIC DNA]</scope>
    <source>
        <strain evidence="1 2">Thoroughbred</strain>
    </source>
</reference>
<dbReference type="Proteomes" id="UP000002281">
    <property type="component" value="Chromosome 10"/>
</dbReference>
<evidence type="ECO:0000313" key="2">
    <source>
        <dbReference type="Proteomes" id="UP000002281"/>
    </source>
</evidence>
<organism evidence="1 2">
    <name type="scientific">Equus caballus</name>
    <name type="common">Horse</name>
    <dbReference type="NCBI Taxonomy" id="9796"/>
    <lineage>
        <taxon>Eukaryota</taxon>
        <taxon>Metazoa</taxon>
        <taxon>Chordata</taxon>
        <taxon>Craniata</taxon>
        <taxon>Vertebrata</taxon>
        <taxon>Euteleostomi</taxon>
        <taxon>Mammalia</taxon>
        <taxon>Eutheria</taxon>
        <taxon>Laurasiatheria</taxon>
        <taxon>Perissodactyla</taxon>
        <taxon>Equidae</taxon>
        <taxon>Equus</taxon>
    </lineage>
</organism>